<dbReference type="Proteomes" id="UP000079169">
    <property type="component" value="Unplaced"/>
</dbReference>
<evidence type="ECO:0000313" key="14">
    <source>
        <dbReference type="Proteomes" id="UP000079169"/>
    </source>
</evidence>
<dbReference type="PROSITE" id="PS00211">
    <property type="entry name" value="ABC_TRANSPORTER_1"/>
    <property type="match status" value="2"/>
</dbReference>
<feature type="transmembrane region" description="Helical" evidence="11">
    <location>
        <begin position="888"/>
        <end position="910"/>
    </location>
</feature>
<dbReference type="Gene3D" id="3.40.50.300">
    <property type="entry name" value="P-loop containing nucleotide triphosphate hydrolases"/>
    <property type="match status" value="2"/>
</dbReference>
<evidence type="ECO:0000256" key="5">
    <source>
        <dbReference type="ARBA" id="ARBA00022737"/>
    </source>
</evidence>
<dbReference type="STRING" id="121845.A0A3Q0IYC3"/>
<accession>A0A3Q0IYC3</accession>
<dbReference type="InterPro" id="IPR011527">
    <property type="entry name" value="ABC1_TM_dom"/>
</dbReference>
<dbReference type="InterPro" id="IPR003439">
    <property type="entry name" value="ABC_transporter-like_ATP-bd"/>
</dbReference>
<dbReference type="InterPro" id="IPR003593">
    <property type="entry name" value="AAA+_ATPase"/>
</dbReference>
<evidence type="ECO:0000256" key="6">
    <source>
        <dbReference type="ARBA" id="ARBA00022741"/>
    </source>
</evidence>
<feature type="transmembrane region" description="Helical" evidence="11">
    <location>
        <begin position="1203"/>
        <end position="1222"/>
    </location>
</feature>
<dbReference type="PaxDb" id="121845-A0A3Q0IYC3"/>
<keyword evidence="5" id="KW-0677">Repeat</keyword>
<dbReference type="SMART" id="SM00382">
    <property type="entry name" value="AAA"/>
    <property type="match status" value="2"/>
</dbReference>
<dbReference type="CDD" id="cd18599">
    <property type="entry name" value="ABC_6TM_MRP5_8_9_D2"/>
    <property type="match status" value="1"/>
</dbReference>
<comment type="similarity">
    <text evidence="2">Belongs to the ABC transporter superfamily. ABCC family. Conjugate transporter (TC 3.A.1.208) subfamily.</text>
</comment>
<dbReference type="KEGG" id="dci:103511728"/>
<protein>
    <submittedName>
        <fullName evidence="15">Multidrug resistance-associated protein 9-like</fullName>
    </submittedName>
</protein>
<dbReference type="GO" id="GO:0012505">
    <property type="term" value="C:endomembrane system"/>
    <property type="evidence" value="ECO:0007669"/>
    <property type="project" value="UniProtKB-SubCell"/>
</dbReference>
<dbReference type="SUPFAM" id="SSF90123">
    <property type="entry name" value="ABC transporter transmembrane region"/>
    <property type="match status" value="3"/>
</dbReference>
<organism evidence="14 15">
    <name type="scientific">Diaphorina citri</name>
    <name type="common">Asian citrus psyllid</name>
    <dbReference type="NCBI Taxonomy" id="121845"/>
    <lineage>
        <taxon>Eukaryota</taxon>
        <taxon>Metazoa</taxon>
        <taxon>Ecdysozoa</taxon>
        <taxon>Arthropoda</taxon>
        <taxon>Hexapoda</taxon>
        <taxon>Insecta</taxon>
        <taxon>Pterygota</taxon>
        <taxon>Neoptera</taxon>
        <taxon>Paraneoptera</taxon>
        <taxon>Hemiptera</taxon>
        <taxon>Sternorrhyncha</taxon>
        <taxon>Psylloidea</taxon>
        <taxon>Psyllidae</taxon>
        <taxon>Diaphorininae</taxon>
        <taxon>Diaphorina</taxon>
    </lineage>
</organism>
<evidence type="ECO:0000256" key="9">
    <source>
        <dbReference type="ARBA" id="ARBA00023136"/>
    </source>
</evidence>
<dbReference type="GeneID" id="103511728"/>
<keyword evidence="8 11" id="KW-1133">Transmembrane helix</keyword>
<feature type="domain" description="ABC transporter" evidence="12">
    <location>
        <begin position="647"/>
        <end position="911"/>
    </location>
</feature>
<keyword evidence="7" id="KW-0067">ATP-binding</keyword>
<evidence type="ECO:0000256" key="2">
    <source>
        <dbReference type="ARBA" id="ARBA00009726"/>
    </source>
</evidence>
<evidence type="ECO:0000259" key="12">
    <source>
        <dbReference type="PROSITE" id="PS50893"/>
    </source>
</evidence>
<keyword evidence="14" id="KW-1185">Reference proteome</keyword>
<dbReference type="RefSeq" id="XP_026681209.1">
    <property type="nucleotide sequence ID" value="XM_026825408.1"/>
</dbReference>
<gene>
    <name evidence="15" type="primary">LOC103511728</name>
</gene>
<dbReference type="PANTHER" id="PTHR24223">
    <property type="entry name" value="ATP-BINDING CASSETTE SUB-FAMILY C"/>
    <property type="match status" value="1"/>
</dbReference>
<dbReference type="InterPro" id="IPR036640">
    <property type="entry name" value="ABC1_TM_sf"/>
</dbReference>
<feature type="region of interest" description="Disordered" evidence="10">
    <location>
        <begin position="628"/>
        <end position="651"/>
    </location>
</feature>
<feature type="domain" description="ABC transmembrane type-1" evidence="13">
    <location>
        <begin position="402"/>
        <end position="588"/>
    </location>
</feature>
<dbReference type="Gene3D" id="1.20.1560.10">
    <property type="entry name" value="ABC transporter type 1, transmembrane domain"/>
    <property type="match status" value="4"/>
</dbReference>
<dbReference type="SUPFAM" id="SSF52540">
    <property type="entry name" value="P-loop containing nucleoside triphosphate hydrolases"/>
    <property type="match status" value="2"/>
</dbReference>
<feature type="transmembrane region" description="Helical" evidence="11">
    <location>
        <begin position="127"/>
        <end position="152"/>
    </location>
</feature>
<keyword evidence="9 11" id="KW-0472">Membrane</keyword>
<reference evidence="15" key="1">
    <citation type="submission" date="2025-08" db="UniProtKB">
        <authorList>
            <consortium name="RefSeq"/>
        </authorList>
    </citation>
    <scope>IDENTIFICATION</scope>
</reference>
<evidence type="ECO:0000256" key="10">
    <source>
        <dbReference type="SAM" id="MobiDB-lite"/>
    </source>
</evidence>
<dbReference type="InterPro" id="IPR027417">
    <property type="entry name" value="P-loop_NTPase"/>
</dbReference>
<feature type="transmembrane region" description="Helical" evidence="11">
    <location>
        <begin position="321"/>
        <end position="341"/>
    </location>
</feature>
<feature type="domain" description="ABC transmembrane type-1" evidence="13">
    <location>
        <begin position="950"/>
        <end position="1256"/>
    </location>
</feature>
<dbReference type="Pfam" id="PF00005">
    <property type="entry name" value="ABC_tran"/>
    <property type="match status" value="2"/>
</dbReference>
<dbReference type="Pfam" id="PF00664">
    <property type="entry name" value="ABC_membrane"/>
    <property type="match status" value="3"/>
</dbReference>
<dbReference type="InterPro" id="IPR017871">
    <property type="entry name" value="ABC_transporter-like_CS"/>
</dbReference>
<name>A0A3Q0IYC3_DIACI</name>
<evidence type="ECO:0000256" key="1">
    <source>
        <dbReference type="ARBA" id="ARBA00004127"/>
    </source>
</evidence>
<feature type="transmembrane region" description="Helical" evidence="11">
    <location>
        <begin position="347"/>
        <end position="366"/>
    </location>
</feature>
<comment type="subcellular location">
    <subcellularLocation>
        <location evidence="1">Endomembrane system</location>
        <topology evidence="1">Multi-pass membrane protein</topology>
    </subcellularLocation>
</comment>
<feature type="transmembrane region" description="Helical" evidence="11">
    <location>
        <begin position="448"/>
        <end position="468"/>
    </location>
</feature>
<evidence type="ECO:0000256" key="11">
    <source>
        <dbReference type="SAM" id="Phobius"/>
    </source>
</evidence>
<keyword evidence="4 11" id="KW-0812">Transmembrane</keyword>
<dbReference type="GO" id="GO:0005524">
    <property type="term" value="F:ATP binding"/>
    <property type="evidence" value="ECO:0007669"/>
    <property type="project" value="UniProtKB-KW"/>
</dbReference>
<evidence type="ECO:0000256" key="8">
    <source>
        <dbReference type="ARBA" id="ARBA00022989"/>
    </source>
</evidence>
<dbReference type="PROSITE" id="PS50893">
    <property type="entry name" value="ABC_TRANSPORTER_2"/>
    <property type="match status" value="2"/>
</dbReference>
<evidence type="ECO:0000256" key="7">
    <source>
        <dbReference type="ARBA" id="ARBA00022840"/>
    </source>
</evidence>
<evidence type="ECO:0000256" key="4">
    <source>
        <dbReference type="ARBA" id="ARBA00022692"/>
    </source>
</evidence>
<evidence type="ECO:0000256" key="3">
    <source>
        <dbReference type="ARBA" id="ARBA00022448"/>
    </source>
</evidence>
<keyword evidence="3" id="KW-0813">Transport</keyword>
<keyword evidence="6" id="KW-0547">Nucleotide-binding</keyword>
<feature type="transmembrane region" description="Helical" evidence="11">
    <location>
        <begin position="474"/>
        <end position="492"/>
    </location>
</feature>
<dbReference type="CDD" id="cd03244">
    <property type="entry name" value="ABCC_MRP_domain2"/>
    <property type="match status" value="1"/>
</dbReference>
<dbReference type="GO" id="GO:0016020">
    <property type="term" value="C:membrane"/>
    <property type="evidence" value="ECO:0007669"/>
    <property type="project" value="InterPro"/>
</dbReference>
<feature type="compositionally biased region" description="Basic and acidic residues" evidence="10">
    <location>
        <begin position="639"/>
        <end position="651"/>
    </location>
</feature>
<feature type="domain" description="ABC transmembrane type-1" evidence="13">
    <location>
        <begin position="205"/>
        <end position="306"/>
    </location>
</feature>
<dbReference type="InterPro" id="IPR050173">
    <property type="entry name" value="ABC_transporter_C-like"/>
</dbReference>
<feature type="transmembrane region" description="Helical" evidence="11">
    <location>
        <begin position="922"/>
        <end position="939"/>
    </location>
</feature>
<dbReference type="GO" id="GO:0016887">
    <property type="term" value="F:ATP hydrolysis activity"/>
    <property type="evidence" value="ECO:0007669"/>
    <property type="project" value="InterPro"/>
</dbReference>
<dbReference type="PANTHER" id="PTHR24223:SF447">
    <property type="entry name" value="MULTIDRUG RESISTANCE-ASSOCIATED PROTEIN 5"/>
    <property type="match status" value="1"/>
</dbReference>
<dbReference type="GO" id="GO:0140359">
    <property type="term" value="F:ABC-type transporter activity"/>
    <property type="evidence" value="ECO:0007669"/>
    <property type="project" value="InterPro"/>
</dbReference>
<evidence type="ECO:0000259" key="13">
    <source>
        <dbReference type="PROSITE" id="PS50929"/>
    </source>
</evidence>
<evidence type="ECO:0000313" key="15">
    <source>
        <dbReference type="RefSeq" id="XP_026681209.1"/>
    </source>
</evidence>
<proteinExistence type="inferred from homology"/>
<feature type="domain" description="ABC transporter" evidence="12">
    <location>
        <begin position="1299"/>
        <end position="1531"/>
    </location>
</feature>
<feature type="transmembrane region" description="Helical" evidence="11">
    <location>
        <begin position="959"/>
        <end position="979"/>
    </location>
</feature>
<dbReference type="PROSITE" id="PS50929">
    <property type="entry name" value="ABC_TM1F"/>
    <property type="match status" value="3"/>
</dbReference>
<feature type="transmembrane region" description="Helical" evidence="11">
    <location>
        <begin position="1102"/>
        <end position="1129"/>
    </location>
</feature>
<dbReference type="FunFam" id="3.40.50.300:FF:000074">
    <property type="entry name" value="Multidrug resistance-associated protein 5 isoform 1"/>
    <property type="match status" value="1"/>
</dbReference>
<feature type="transmembrane region" description="Helical" evidence="11">
    <location>
        <begin position="1049"/>
        <end position="1076"/>
    </location>
</feature>
<sequence>MFDAQDQYPWKPPTTTVQYVPGRGVARYKSALKTLIPIRKNKKRKVIGVDSAGFLSFISYSWMNELMLSAYRKATITVNELPHCSPWDTCSYNSERLDKMWQEEVARKGPQDASLGGVVWRFIRTRILFATFIYSLYVAMGFASPVSLPALYAANDLDTMFDAQDQYPWKPPTTTVQYVPGRGVARYKSALKTLIPIRKNKKCNTYGLSKLTSHYRGKTYSTTDERIKIISEVISFIKLIKMYAWEKNFARKLDDTRRRELEYIKNTSYFQSLGLSIGPTAPVISAITSFVAHIASGNNLTASQLINLFSNDSQRIYDMTLFAPLIAGGPLTLLLGGYYIYWLLSPWALSGILVFIIFYPVQYGMAEDEDGMLPKLEPEIKLEAVSTPDVHAMASDVIHDGTATRLRAACMGLLYKKVIRLNSLGNKSVGELINLFSNDSQRIYDMTLFAPLIAGGPLTLLLGGYYIYWLLSPWALSGILVFIIFYPVQYGLSKLTSHYRGKTYSTTDERIKIISEVISFIKLIKMYAWEKNFARKLDDTRRRELEYIKNTSYFQSLGLSIGPTAPVISAITSFVAHIASGNNLTASQSILLMEEVNVYVSKPIDKSSAVSIAGGSFLWDTLLDGSKTSGSKRKKYAAKSKEKSNGEESTHLKAEDVERNIALVDINFFAPKGKLVGICGAVGSGKSALLYAILSQLRSTAGKLSREGTCAYVSQEAWITNDTLRHNILFGEPFEPQRYYKTLYNCALNTDIHILPGGDQTEIGERGINLSGGQKQRVALARALYSNSILLMEEVNVYVSKPIDKSSAVSIAGGSFLWDTLLDSSKTSGSNIAGGSFLWDTLLDGSKTSGSNWVKHDIRVTNVNITEVQGNETVTYYSDHINANPDFYMYQTVYASTIGIIILTSLLRSFIFTKVITLTSTCIRLLLHVSDCICFYHRYHYTYQSTTELYIHQGNNSDFYMYQTVYASTIGIIILTSLLRSFIFTKVALKASHTLHAVLFKKMLYSPLSFFEETPSGRIQNYFTKDMFEVDSRLPYSLESSIQNMWSMLFAFLMICFVFPWFALPLLIITTLYHLISKVFRSVYLRSVCRRSWVFQNMWSMLFAFLMICFVFPWFALPLLIITTLYHLISKVFRIAVRELKRMENVSRSPIFSNVSSTVSGLHIIHVFHKEQDFVRRFCEQYDENSTTLFLCSMAMRWLAVRIDVLAVIAMAIITGLTVAFHGSVSPALAGLALTYASHVTGLLQFTVRVFVETELNFLAVERINNCSKKLVPEGRGPITSEFGQVKVKLADWPRQGTIKFKNVSLRYRDNWPLVLANVSFRINHGENIGIVGRTGAGKSSLLVALFRLVELSSGQIKIDDFDIASVELETLRSRLSVIPQDPVLFNGTIRYNLDPFGRCHDTELWDALEKSHLKSKVVTMRSKLDSDVQGDQLSLGEKQLLCLARALLRKTKILVLDEATASIDPETEMAIQSTIHLELRHCTVLLIAHRLSTVTSCDKVLVMDNGQVSEFDTPGNLLANPNTKFSQLMAAAQNNRGNVPL</sequence>